<feature type="region of interest" description="Disordered" evidence="1">
    <location>
        <begin position="212"/>
        <end position="266"/>
    </location>
</feature>
<reference evidence="3" key="1">
    <citation type="submission" date="2020-03" db="EMBL/GenBank/DDBJ databases">
        <title>A high-quality chromosome-level genome assembly of a woody plant with both climbing and erect habits, Rhamnella rubrinervis.</title>
        <authorList>
            <person name="Lu Z."/>
            <person name="Yang Y."/>
            <person name="Zhu X."/>
            <person name="Sun Y."/>
        </authorList>
    </citation>
    <scope>NUCLEOTIDE SEQUENCE</scope>
    <source>
        <strain evidence="3">BYM</strain>
        <tissue evidence="3">Leaf</tissue>
    </source>
</reference>
<feature type="compositionally biased region" description="Polar residues" evidence="1">
    <location>
        <begin position="222"/>
        <end position="266"/>
    </location>
</feature>
<keyword evidence="4" id="KW-1185">Reference proteome</keyword>
<dbReference type="SUPFAM" id="SSF56281">
    <property type="entry name" value="Metallo-hydrolase/oxidoreductase"/>
    <property type="match status" value="1"/>
</dbReference>
<name>A0A8K0MG29_9ROSA</name>
<dbReference type="AlphaFoldDB" id="A0A8K0MG29"/>
<evidence type="ECO:0000256" key="2">
    <source>
        <dbReference type="SAM" id="Phobius"/>
    </source>
</evidence>
<dbReference type="EMBL" id="VOIH02000006">
    <property type="protein sequence ID" value="KAF3444472.1"/>
    <property type="molecule type" value="Genomic_DNA"/>
</dbReference>
<protein>
    <submittedName>
        <fullName evidence="3">Uncharacterized protein</fullName>
    </submittedName>
</protein>
<dbReference type="Gene3D" id="3.60.15.10">
    <property type="entry name" value="Ribonuclease Z/Hydroxyacylglutathione hydrolase-like"/>
    <property type="match status" value="1"/>
</dbReference>
<keyword evidence="2" id="KW-0472">Membrane</keyword>
<comment type="caution">
    <text evidence="3">The sequence shown here is derived from an EMBL/GenBank/DDBJ whole genome shotgun (WGS) entry which is preliminary data.</text>
</comment>
<evidence type="ECO:0000256" key="1">
    <source>
        <dbReference type="SAM" id="MobiDB-lite"/>
    </source>
</evidence>
<sequence length="481" mass="53865">MMPYLRSQLNKQIHQLEKYLHSNSVDEERQKSHSFASTATPQVQLQNKPGGYENCNSSSFPFASVDRSGIFSGPVEREPYIPKFVEVNYIEDSTDKKWSSPCSYLPWHNTGNISTSTTYLRSDNAFIAAYSGMILLPYFGEIDPSTIDVLLITRFHLDNAASLPYFFSGEGYVKASKVSVEDMCCCGALINSYTLWILRRCLNTAASDFKTIGGGQSKSKSESITKAQSEAGSQSASDSKSNLNGHSDSKSNFNGHSESGSRSVNHGQARFADHGNALRPALFDLAKFSIITGCIAVPIAYLIDDWITKARVDNYKREALEILEKKAEEFWRGRVEELKQSEEEADNEFRLAIQELKKERMERGILRRCLYTAASDSKTISNGQFVSDAGPQSVNYGQARQSRFYGLERISLFGLALDVPVFTVVAFPLISSLNKSKPRARREAMRNEVDEALDVKYSMDSEGYKDWSRKLEGFHLGKLSK</sequence>
<accession>A0A8K0MG29</accession>
<organism evidence="3 4">
    <name type="scientific">Rhamnella rubrinervis</name>
    <dbReference type="NCBI Taxonomy" id="2594499"/>
    <lineage>
        <taxon>Eukaryota</taxon>
        <taxon>Viridiplantae</taxon>
        <taxon>Streptophyta</taxon>
        <taxon>Embryophyta</taxon>
        <taxon>Tracheophyta</taxon>
        <taxon>Spermatophyta</taxon>
        <taxon>Magnoliopsida</taxon>
        <taxon>eudicotyledons</taxon>
        <taxon>Gunneridae</taxon>
        <taxon>Pentapetalae</taxon>
        <taxon>rosids</taxon>
        <taxon>fabids</taxon>
        <taxon>Rosales</taxon>
        <taxon>Rhamnaceae</taxon>
        <taxon>rhamnoid group</taxon>
        <taxon>Rhamneae</taxon>
        <taxon>Rhamnella</taxon>
    </lineage>
</organism>
<feature type="region of interest" description="Disordered" evidence="1">
    <location>
        <begin position="30"/>
        <end position="50"/>
    </location>
</feature>
<dbReference type="Proteomes" id="UP000796880">
    <property type="component" value="Unassembled WGS sequence"/>
</dbReference>
<feature type="transmembrane region" description="Helical" evidence="2">
    <location>
        <begin position="410"/>
        <end position="433"/>
    </location>
</feature>
<gene>
    <name evidence="3" type="ORF">FNV43_RR14164</name>
</gene>
<keyword evidence="2" id="KW-1133">Transmembrane helix</keyword>
<evidence type="ECO:0000313" key="4">
    <source>
        <dbReference type="Proteomes" id="UP000796880"/>
    </source>
</evidence>
<evidence type="ECO:0000313" key="3">
    <source>
        <dbReference type="EMBL" id="KAF3444472.1"/>
    </source>
</evidence>
<keyword evidence="2" id="KW-0812">Transmembrane</keyword>
<feature type="compositionally biased region" description="Polar residues" evidence="1">
    <location>
        <begin position="33"/>
        <end position="47"/>
    </location>
</feature>
<proteinExistence type="predicted"/>
<dbReference type="InterPro" id="IPR036866">
    <property type="entry name" value="RibonucZ/Hydroxyglut_hydro"/>
</dbReference>